<protein>
    <recommendedName>
        <fullName evidence="9">DNA recombination protein RmuC</fullName>
    </recommendedName>
</protein>
<evidence type="ECO:0000256" key="4">
    <source>
        <dbReference type="ARBA" id="ARBA00023172"/>
    </source>
</evidence>
<organism evidence="7 8">
    <name type="scientific">Nesterenkonia cremea</name>
    <dbReference type="NCBI Taxonomy" id="1882340"/>
    <lineage>
        <taxon>Bacteria</taxon>
        <taxon>Bacillati</taxon>
        <taxon>Actinomycetota</taxon>
        <taxon>Actinomycetes</taxon>
        <taxon>Micrococcales</taxon>
        <taxon>Micrococcaceae</taxon>
        <taxon>Nesterenkonia</taxon>
    </lineage>
</organism>
<evidence type="ECO:0000256" key="2">
    <source>
        <dbReference type="ARBA" id="ARBA00009840"/>
    </source>
</evidence>
<keyword evidence="3 5" id="KW-0175">Coiled coil</keyword>
<name>A0A917EQJ3_9MICC</name>
<keyword evidence="8" id="KW-1185">Reference proteome</keyword>
<dbReference type="PANTHER" id="PTHR30563:SF0">
    <property type="entry name" value="DNA RECOMBINATION PROTEIN RMUC"/>
    <property type="match status" value="1"/>
</dbReference>
<dbReference type="EMBL" id="BMIS01000004">
    <property type="protein sequence ID" value="GGE66672.1"/>
    <property type="molecule type" value="Genomic_DNA"/>
</dbReference>
<sequence>MDPMSLLIGLLAGVILGAALGLTLLRRLNAENSEEAGRTAELARERDELRAALDSAQERLGVVGQELAATQGRLQEMERQRAEDAADSRERESLVEMLHPVRQGVTEMQRRIQELETERAAQQSKLSEQLQTAAQSDQKIIESTQALLGSLHSTTARGHWGEVQLRRIVEASGMLPHVDYTEQHSVTDADGAALRPDMVVHLPGQRHLIIDAKAPLDASDSAAQSKALRQHINALSSKSYSDAVEHSADVVFCFLPAESLLSAALEADYTLLDYALSRGVTLVSPASLLASLKAVETAWRQERLASNMNEIITHSRELYRRLEKMSEHLGRTGDRLRQAVHAYNGLLGNIERQVMPKVESISRLQLSGQEEHNGASEAQLDDLGETLRVKPVEAEVNHPGPRLSAEQSAETDRLL</sequence>
<reference evidence="7" key="1">
    <citation type="journal article" date="2014" name="Int. J. Syst. Evol. Microbiol.">
        <title>Complete genome sequence of Corynebacterium casei LMG S-19264T (=DSM 44701T), isolated from a smear-ripened cheese.</title>
        <authorList>
            <consortium name="US DOE Joint Genome Institute (JGI-PGF)"/>
            <person name="Walter F."/>
            <person name="Albersmeier A."/>
            <person name="Kalinowski J."/>
            <person name="Ruckert C."/>
        </authorList>
    </citation>
    <scope>NUCLEOTIDE SEQUENCE</scope>
    <source>
        <strain evidence="7">CGMCC 1.15388</strain>
    </source>
</reference>
<evidence type="ECO:0000256" key="3">
    <source>
        <dbReference type="ARBA" id="ARBA00023054"/>
    </source>
</evidence>
<feature type="coiled-coil region" evidence="5">
    <location>
        <begin position="105"/>
        <end position="132"/>
    </location>
</feature>
<dbReference type="Proteomes" id="UP000633136">
    <property type="component" value="Unassembled WGS sequence"/>
</dbReference>
<evidence type="ECO:0008006" key="9">
    <source>
        <dbReference type="Google" id="ProtNLM"/>
    </source>
</evidence>
<evidence type="ECO:0000256" key="5">
    <source>
        <dbReference type="SAM" id="Coils"/>
    </source>
</evidence>
<evidence type="ECO:0000256" key="6">
    <source>
        <dbReference type="SAM" id="MobiDB-lite"/>
    </source>
</evidence>
<gene>
    <name evidence="7" type="ORF">GCM10011401_12470</name>
</gene>
<dbReference type="RefSeq" id="WP_229658848.1">
    <property type="nucleotide sequence ID" value="NZ_BMIS01000004.1"/>
</dbReference>
<evidence type="ECO:0000256" key="1">
    <source>
        <dbReference type="ARBA" id="ARBA00003416"/>
    </source>
</evidence>
<keyword evidence="4" id="KW-0233">DNA recombination</keyword>
<reference evidence="7" key="2">
    <citation type="submission" date="2020-09" db="EMBL/GenBank/DDBJ databases">
        <authorList>
            <person name="Sun Q."/>
            <person name="Zhou Y."/>
        </authorList>
    </citation>
    <scope>NUCLEOTIDE SEQUENCE</scope>
    <source>
        <strain evidence="7">CGMCC 1.15388</strain>
    </source>
</reference>
<comment type="similarity">
    <text evidence="2">Belongs to the RmuC family.</text>
</comment>
<comment type="function">
    <text evidence="1">Involved in DNA recombination.</text>
</comment>
<proteinExistence type="inferred from homology"/>
<dbReference type="InterPro" id="IPR003798">
    <property type="entry name" value="DNA_recombination_RmuC"/>
</dbReference>
<evidence type="ECO:0000313" key="7">
    <source>
        <dbReference type="EMBL" id="GGE66672.1"/>
    </source>
</evidence>
<evidence type="ECO:0000313" key="8">
    <source>
        <dbReference type="Proteomes" id="UP000633136"/>
    </source>
</evidence>
<comment type="caution">
    <text evidence="7">The sequence shown here is derived from an EMBL/GenBank/DDBJ whole genome shotgun (WGS) entry which is preliminary data.</text>
</comment>
<dbReference type="AlphaFoldDB" id="A0A917EQJ3"/>
<accession>A0A917EQJ3</accession>
<dbReference type="GO" id="GO:0006310">
    <property type="term" value="P:DNA recombination"/>
    <property type="evidence" value="ECO:0007669"/>
    <property type="project" value="UniProtKB-KW"/>
</dbReference>
<feature type="region of interest" description="Disordered" evidence="6">
    <location>
        <begin position="393"/>
        <end position="415"/>
    </location>
</feature>
<dbReference type="PANTHER" id="PTHR30563">
    <property type="entry name" value="DNA RECOMBINATION PROTEIN RMUC"/>
    <property type="match status" value="1"/>
</dbReference>
<dbReference type="Pfam" id="PF02646">
    <property type="entry name" value="RmuC"/>
    <property type="match status" value="1"/>
</dbReference>